<dbReference type="AlphaFoldDB" id="A0AAV4ITG9"/>
<dbReference type="PANTHER" id="PTHR12245">
    <property type="entry name" value="SPRY DOMAIN CONTAINING SOCS BOX PROTEIN"/>
    <property type="match status" value="1"/>
</dbReference>
<accession>A0AAV4ITG9</accession>
<protein>
    <submittedName>
        <fullName evidence="3">F-box/SPRY domain-containing protein 1</fullName>
    </submittedName>
</protein>
<evidence type="ECO:0000313" key="4">
    <source>
        <dbReference type="Proteomes" id="UP000762676"/>
    </source>
</evidence>
<reference evidence="3 4" key="1">
    <citation type="journal article" date="2021" name="Elife">
        <title>Chloroplast acquisition without the gene transfer in kleptoplastic sea slugs, Plakobranchus ocellatus.</title>
        <authorList>
            <person name="Maeda T."/>
            <person name="Takahashi S."/>
            <person name="Yoshida T."/>
            <person name="Shimamura S."/>
            <person name="Takaki Y."/>
            <person name="Nagai Y."/>
            <person name="Toyoda A."/>
            <person name="Suzuki Y."/>
            <person name="Arimoto A."/>
            <person name="Ishii H."/>
            <person name="Satoh N."/>
            <person name="Nishiyama T."/>
            <person name="Hasebe M."/>
            <person name="Maruyama T."/>
            <person name="Minagawa J."/>
            <person name="Obokata J."/>
            <person name="Shigenobu S."/>
        </authorList>
    </citation>
    <scope>NUCLEOTIDE SEQUENCE [LARGE SCALE GENOMIC DNA]</scope>
</reference>
<dbReference type="InterPro" id="IPR001870">
    <property type="entry name" value="B30.2/SPRY"/>
</dbReference>
<dbReference type="EMBL" id="BMAT01009694">
    <property type="protein sequence ID" value="GFS12027.1"/>
    <property type="molecule type" value="Genomic_DNA"/>
</dbReference>
<proteinExistence type="predicted"/>
<evidence type="ECO:0000256" key="1">
    <source>
        <dbReference type="SAM" id="MobiDB-lite"/>
    </source>
</evidence>
<name>A0AAV4ITG9_9GAST</name>
<dbReference type="Gene3D" id="2.60.120.920">
    <property type="match status" value="1"/>
</dbReference>
<feature type="region of interest" description="Disordered" evidence="1">
    <location>
        <begin position="67"/>
        <end position="192"/>
    </location>
</feature>
<evidence type="ECO:0000313" key="3">
    <source>
        <dbReference type="EMBL" id="GFS12027.1"/>
    </source>
</evidence>
<feature type="domain" description="B30.2/SPRY" evidence="2">
    <location>
        <begin position="1"/>
        <end position="54"/>
    </location>
</feature>
<dbReference type="PANTHER" id="PTHR12245:SF5">
    <property type="entry name" value="SPRY DOMAIN-CONTAINING SOCS BOX PROTEIN 3"/>
    <property type="match status" value="1"/>
</dbReference>
<organism evidence="3 4">
    <name type="scientific">Elysia marginata</name>
    <dbReference type="NCBI Taxonomy" id="1093978"/>
    <lineage>
        <taxon>Eukaryota</taxon>
        <taxon>Metazoa</taxon>
        <taxon>Spiralia</taxon>
        <taxon>Lophotrochozoa</taxon>
        <taxon>Mollusca</taxon>
        <taxon>Gastropoda</taxon>
        <taxon>Heterobranchia</taxon>
        <taxon>Euthyneura</taxon>
        <taxon>Panpulmonata</taxon>
        <taxon>Sacoglossa</taxon>
        <taxon>Placobranchoidea</taxon>
        <taxon>Plakobranchidae</taxon>
        <taxon>Elysia</taxon>
    </lineage>
</organism>
<dbReference type="SUPFAM" id="SSF49899">
    <property type="entry name" value="Concanavalin A-like lectins/glucanases"/>
    <property type="match status" value="1"/>
</dbReference>
<feature type="compositionally biased region" description="Basic and acidic residues" evidence="1">
    <location>
        <begin position="134"/>
        <end position="162"/>
    </location>
</feature>
<comment type="caution">
    <text evidence="3">The sequence shown here is derived from an EMBL/GenBank/DDBJ whole genome shotgun (WGS) entry which is preliminary data.</text>
</comment>
<dbReference type="Proteomes" id="UP000762676">
    <property type="component" value="Unassembled WGS sequence"/>
</dbReference>
<dbReference type="InterPro" id="IPR013320">
    <property type="entry name" value="ConA-like_dom_sf"/>
</dbReference>
<sequence length="192" mass="20600">MYLDADSGSLSFGSDHTFYGTAFDGIPTDQPLYPMVSAVLHGATITLFYRGEGDISRVVNMTMTPAGPPLEKPFPREEPPPYTAGPATYSVPLERGATTMSKMTEACGPPPPPPTKMSNNPHGHDLHGGSQSSLKKDEHKAIPEEHKKEEEEEKKHESKNEEGEAAVTAEAEEVKTDGTTEEGATTTSEQAG</sequence>
<dbReference type="InterPro" id="IPR050672">
    <property type="entry name" value="FBXO45-Fsn/SPSB_families"/>
</dbReference>
<keyword evidence="4" id="KW-1185">Reference proteome</keyword>
<gene>
    <name evidence="3" type="ORF">ElyMa_004848900</name>
</gene>
<evidence type="ECO:0000259" key="2">
    <source>
        <dbReference type="PROSITE" id="PS50188"/>
    </source>
</evidence>
<dbReference type="InterPro" id="IPR043136">
    <property type="entry name" value="B30.2/SPRY_sf"/>
</dbReference>
<feature type="compositionally biased region" description="Low complexity" evidence="1">
    <location>
        <begin position="181"/>
        <end position="192"/>
    </location>
</feature>
<dbReference type="PROSITE" id="PS50188">
    <property type="entry name" value="B302_SPRY"/>
    <property type="match status" value="1"/>
</dbReference>